<keyword evidence="3 7" id="KW-0812">Transmembrane</keyword>
<evidence type="ECO:0000256" key="7">
    <source>
        <dbReference type="SAM" id="Phobius"/>
    </source>
</evidence>
<keyword evidence="11" id="KW-1185">Reference proteome</keyword>
<evidence type="ECO:0000256" key="1">
    <source>
        <dbReference type="ARBA" id="ARBA00004651"/>
    </source>
</evidence>
<keyword evidence="4 7" id="KW-1133">Transmembrane helix</keyword>
<name>A0ABQ6EKT7_9VIBR</name>
<organism evidence="10 11">
    <name type="scientific">Vibrio algivorus</name>
    <dbReference type="NCBI Taxonomy" id="1667024"/>
    <lineage>
        <taxon>Bacteria</taxon>
        <taxon>Pseudomonadati</taxon>
        <taxon>Pseudomonadota</taxon>
        <taxon>Gammaproteobacteria</taxon>
        <taxon>Vibrionales</taxon>
        <taxon>Vibrionaceae</taxon>
        <taxon>Vibrio</taxon>
    </lineage>
</organism>
<keyword evidence="2" id="KW-1003">Cell membrane</keyword>
<evidence type="ECO:0000313" key="11">
    <source>
        <dbReference type="Proteomes" id="UP001157156"/>
    </source>
</evidence>
<evidence type="ECO:0000256" key="2">
    <source>
        <dbReference type="ARBA" id="ARBA00022475"/>
    </source>
</evidence>
<protein>
    <recommendedName>
        <fullName evidence="12">LPS chain length-determining protein</fullName>
    </recommendedName>
</protein>
<dbReference type="Proteomes" id="UP001157156">
    <property type="component" value="Unassembled WGS sequence"/>
</dbReference>
<evidence type="ECO:0000256" key="5">
    <source>
        <dbReference type="ARBA" id="ARBA00023136"/>
    </source>
</evidence>
<dbReference type="PANTHER" id="PTHR32309">
    <property type="entry name" value="TYROSINE-PROTEIN KINASE"/>
    <property type="match status" value="1"/>
</dbReference>
<sequence>MSQPQSPSSPSQHQSAQQPQLPQHQSAQQPQLPPHYYYQQPQDDEIDLRQLFAALWQGKWIIIACTIICTVLAIAYALTAKEQWSSTAKISKPQLSDYSEYQNQVMQFQPIFDVYQEDGTILISKALDKLADEEKLYDLFIDEFNSSSNKKAFLENSVVFQKNKALLENPENEDALRRLYSNWYQMLTIKPEDSKRIDGAYIITVSAETSQDSFNMLNNYISFVDAKVHNKTLNNLAAMIKSKKYELKQQLVMLSKQAEQRLLVEKERSEYALSIAQAAGVAKPLQNFGEKEIFAINLGSDAIKAKLDALTKVKNLSVIEPRLEQLNSKLQQIEQLGIDNNVKFLAYRYLDQPEREISRDKPKRALIALLSLLLGGMIGCGLVLVRFLFNKEKF</sequence>
<dbReference type="EMBL" id="BSPV01000001">
    <property type="protein sequence ID" value="GLT13167.1"/>
    <property type="molecule type" value="Genomic_DNA"/>
</dbReference>
<accession>A0ABQ6EKT7</accession>
<proteinExistence type="predicted"/>
<evidence type="ECO:0000259" key="8">
    <source>
        <dbReference type="Pfam" id="PF02706"/>
    </source>
</evidence>
<dbReference type="InterPro" id="IPR050445">
    <property type="entry name" value="Bact_polysacc_biosynth/exp"/>
</dbReference>
<dbReference type="Gene3D" id="3.30.1890.10">
    <property type="entry name" value="FepE-like"/>
    <property type="match status" value="1"/>
</dbReference>
<evidence type="ECO:0000313" key="10">
    <source>
        <dbReference type="EMBL" id="GLT13167.1"/>
    </source>
</evidence>
<feature type="transmembrane region" description="Helical" evidence="7">
    <location>
        <begin position="365"/>
        <end position="389"/>
    </location>
</feature>
<dbReference type="PANTHER" id="PTHR32309:SF13">
    <property type="entry name" value="FERRIC ENTEROBACTIN TRANSPORT PROTEIN FEPE"/>
    <property type="match status" value="1"/>
</dbReference>
<feature type="domain" description="Tyrosine-protein kinase G-rich" evidence="9">
    <location>
        <begin position="329"/>
        <end position="386"/>
    </location>
</feature>
<evidence type="ECO:0000256" key="3">
    <source>
        <dbReference type="ARBA" id="ARBA00022692"/>
    </source>
</evidence>
<feature type="transmembrane region" description="Helical" evidence="7">
    <location>
        <begin position="60"/>
        <end position="79"/>
    </location>
</feature>
<evidence type="ECO:0008006" key="12">
    <source>
        <dbReference type="Google" id="ProtNLM"/>
    </source>
</evidence>
<evidence type="ECO:0000259" key="9">
    <source>
        <dbReference type="Pfam" id="PF13807"/>
    </source>
</evidence>
<dbReference type="InterPro" id="IPR003856">
    <property type="entry name" value="LPS_length_determ_N"/>
</dbReference>
<comment type="subcellular location">
    <subcellularLocation>
        <location evidence="1">Cell membrane</location>
        <topology evidence="1">Multi-pass membrane protein</topology>
    </subcellularLocation>
</comment>
<dbReference type="Pfam" id="PF02706">
    <property type="entry name" value="Wzz"/>
    <property type="match status" value="1"/>
</dbReference>
<dbReference type="SUPFAM" id="SSF160355">
    <property type="entry name" value="Bacterial polysaccharide co-polymerase-like"/>
    <property type="match status" value="1"/>
</dbReference>
<reference evidence="11" key="1">
    <citation type="journal article" date="2019" name="Int. J. Syst. Evol. Microbiol.">
        <title>The Global Catalogue of Microorganisms (GCM) 10K type strain sequencing project: providing services to taxonomists for standard genome sequencing and annotation.</title>
        <authorList>
            <consortium name="The Broad Institute Genomics Platform"/>
            <consortium name="The Broad Institute Genome Sequencing Center for Infectious Disease"/>
            <person name="Wu L."/>
            <person name="Ma J."/>
        </authorList>
    </citation>
    <scope>NUCLEOTIDE SEQUENCE [LARGE SCALE GENOMIC DNA]</scope>
    <source>
        <strain evidence="11">NBRC 111146</strain>
    </source>
</reference>
<comment type="caution">
    <text evidence="10">The sequence shown here is derived from an EMBL/GenBank/DDBJ whole genome shotgun (WGS) entry which is preliminary data.</text>
</comment>
<keyword evidence="5 7" id="KW-0472">Membrane</keyword>
<dbReference type="RefSeq" id="WP_089124634.1">
    <property type="nucleotide sequence ID" value="NZ_BSPV01000001.1"/>
</dbReference>
<evidence type="ECO:0000256" key="6">
    <source>
        <dbReference type="SAM" id="MobiDB-lite"/>
    </source>
</evidence>
<dbReference type="Pfam" id="PF13807">
    <property type="entry name" value="GNVR"/>
    <property type="match status" value="1"/>
</dbReference>
<gene>
    <name evidence="10" type="ORF">GCM10007931_01410</name>
</gene>
<feature type="region of interest" description="Disordered" evidence="6">
    <location>
        <begin position="1"/>
        <end position="38"/>
    </location>
</feature>
<feature type="domain" description="Polysaccharide chain length determinant N-terminal" evidence="8">
    <location>
        <begin position="44"/>
        <end position="126"/>
    </location>
</feature>
<evidence type="ECO:0000256" key="4">
    <source>
        <dbReference type="ARBA" id="ARBA00022989"/>
    </source>
</evidence>
<dbReference type="InterPro" id="IPR032807">
    <property type="entry name" value="GNVR"/>
</dbReference>